<keyword evidence="4" id="KW-1185">Reference proteome</keyword>
<dbReference type="PANTHER" id="PTHR13491">
    <property type="entry name" value="ZCCHC10 PROTEIN"/>
    <property type="match status" value="1"/>
</dbReference>
<evidence type="ECO:0000313" key="4">
    <source>
        <dbReference type="Proteomes" id="UP000256970"/>
    </source>
</evidence>
<evidence type="ECO:0000256" key="2">
    <source>
        <dbReference type="SAM" id="MobiDB-lite"/>
    </source>
</evidence>
<reference evidence="3 4" key="1">
    <citation type="submission" date="2016-10" db="EMBL/GenBank/DDBJ databases">
        <authorList>
            <person name="Cai Z."/>
        </authorList>
    </citation>
    <scope>NUCLEOTIDE SEQUENCE [LARGE SCALE GENOMIC DNA]</scope>
</reference>
<sequence length="1517" mass="159768">MQELVHQHSIFKLLAQASSRALQLLLKATSKKKSKAVLLWSFTHVQLLLKAVVDAWRCYMAGLAPAALAAEKQLVLQQLQESGFLQTSLAACTRDTAWLEQQLLQQRQQPAEQQQQQQQQQGGRKQAAKKQRQPPGNLTAAQADAAACVRIRAYLSLLPELADCCGYDLLAGPLATQMELWLRLMWTVLRCEEASRSSTSSSSPSTTRPTAQQYANDALAGAFASALDLLKNIAGQVQHNCQLNSEFPQMADPAASDALYHLLLLNLALHTRELHEGAAEQTTRQERLPQQHHAQLLQELGVGGLQISAEQHRRQLMEELQMVKVVIGQSDRRKRTAEGSSSSGAGAGGGGSSSCRAVEAAAMLTLLQATLLRAAEHDVASVEDMAGIIAHLLAACKGSAREAAAAVLLQPVLTQLLPASLAAAAAAAQTADGASNAAAQQLPASAGQTGGVDAAAVSPGASQHAACLHTVIGALCMLLVSGGAAAQLQEAYASHPQQVCCSLEAALRFTLQAQHAGTVRNGPDRIDTLVEAACTCICSTPDSSSSSSSSSSVGPAVSGAAAKQMFSLLVTCLKAVEQRLNSSSSSSEGGNSESDIKKSMTDLGSTLRIHTLCFTVFSTTKYTDGQLQLLLQGRCLSLLVKIAVVMQRQAATLQTAGQKVILEKETEEAAKRAACASKLLKTMPEPLQVMVDACTASLAAACLQLPGDAAAAAKALAKLQQQGKALQQQLQSYLCLPQQQAQQQQGSNVVKPNAGRDGCSGGSKQQADQEQKQDCKRQLQLQQQHGFHGQQAEQLAQALQLFGHDICLQLPVPYWCCNSTCSNVAECSELELVSRKGSSTASHSFDKAQQRSCKASCNSSSASSRKRGRHSSSTASSSSSSSSRRRRSNGSTATTTTSSSSNSRSGAHISTMAIIADHVVQLLQKLITAPDLAFLKDALPEIRVLQTFLREGRVPPVNSTTQEVMQELVHQHSIFKLLAQASDRALHLLSRATSKERTKPALLKSYVQLQMLMPIFIIAWNSCAADMAPTAAAAAAAEAEAGAAAGKQLVLQQLEETDMLQTSLAACSRDTAWLEQQLLQQHTRQQRQQEQQQQSGAKKQAAKKQQQAPGSLTAAQADPAACVRINTYLSTFLGLAESCGKHDELLTGPLAAHMELCVRLASAVLRCEEAHSSSSSSSSSTRSSAEENAKVTFQGATMAALNVVESMAKQQARTFSLQHAKEFPQLSDAATSDALYLLLLLNLAMHTKALHDKAAAQSSGQPQLPEPHHRLLLQGLGVEWLEHSTVWTRTSMSVQDISAATVALRHHMNLAAAAREVGAGSSTPNNTSSSTLVPSHASSCSAAGTSSSSSNSNVEAAAMLTLLQASLLVGASCGFEWTQGMAYLLNTFLATLSGSAREAAAAVLLQPVLTQLLPASITATKAAAQAAASSSSDAAQQLPASAGQAGVDAAAAAAGASQQAPAEHAPILYHATGALHALLGTGGAAAQLHAAYSSHPQQVCRSLEAALRCTLQAQHFV</sequence>
<evidence type="ECO:0000256" key="1">
    <source>
        <dbReference type="SAM" id="Coils"/>
    </source>
</evidence>
<feature type="compositionally biased region" description="Low complexity" evidence="2">
    <location>
        <begin position="1321"/>
        <end position="1336"/>
    </location>
</feature>
<feature type="region of interest" description="Disordered" evidence="2">
    <location>
        <begin position="331"/>
        <end position="351"/>
    </location>
</feature>
<protein>
    <submittedName>
        <fullName evidence="3">Uncharacterized protein</fullName>
    </submittedName>
</protein>
<proteinExistence type="predicted"/>
<feature type="region of interest" description="Disordered" evidence="2">
    <location>
        <begin position="109"/>
        <end position="136"/>
    </location>
</feature>
<feature type="compositionally biased region" description="Low complexity" evidence="2">
    <location>
        <begin position="889"/>
        <end position="905"/>
    </location>
</feature>
<accession>A0A383WFT3</accession>
<dbReference type="PANTHER" id="PTHR13491:SF0">
    <property type="entry name" value="ZINC FINGER CCHC DOMAIN-CONTAINING PROTEIN 10"/>
    <property type="match status" value="1"/>
</dbReference>
<feature type="region of interest" description="Disordered" evidence="2">
    <location>
        <begin position="856"/>
        <end position="905"/>
    </location>
</feature>
<evidence type="ECO:0000313" key="3">
    <source>
        <dbReference type="EMBL" id="SZX76407.1"/>
    </source>
</evidence>
<feature type="region of interest" description="Disordered" evidence="2">
    <location>
        <begin position="1316"/>
        <end position="1336"/>
    </location>
</feature>
<feature type="region of interest" description="Disordered" evidence="2">
    <location>
        <begin position="1084"/>
        <end position="1113"/>
    </location>
</feature>
<keyword evidence="1" id="KW-0175">Coiled coil</keyword>
<feature type="region of interest" description="Disordered" evidence="2">
    <location>
        <begin position="746"/>
        <end position="775"/>
    </location>
</feature>
<gene>
    <name evidence="3" type="ORF">BQ4739_LOCUS16794</name>
</gene>
<dbReference type="Proteomes" id="UP000256970">
    <property type="component" value="Unassembled WGS sequence"/>
</dbReference>
<dbReference type="EMBL" id="FNXT01001257">
    <property type="protein sequence ID" value="SZX76407.1"/>
    <property type="molecule type" value="Genomic_DNA"/>
</dbReference>
<name>A0A383WFT3_TETOB</name>
<feature type="compositionally biased region" description="Low complexity" evidence="2">
    <location>
        <begin position="871"/>
        <end position="882"/>
    </location>
</feature>
<feature type="compositionally biased region" description="Low complexity" evidence="2">
    <location>
        <begin position="1084"/>
        <end position="1108"/>
    </location>
</feature>
<feature type="coiled-coil region" evidence="1">
    <location>
        <begin position="709"/>
        <end position="736"/>
    </location>
</feature>
<dbReference type="InterPro" id="IPR039715">
    <property type="entry name" value="ZCCHC10"/>
</dbReference>
<organism evidence="3 4">
    <name type="scientific">Tetradesmus obliquus</name>
    <name type="common">Green alga</name>
    <name type="synonym">Acutodesmus obliquus</name>
    <dbReference type="NCBI Taxonomy" id="3088"/>
    <lineage>
        <taxon>Eukaryota</taxon>
        <taxon>Viridiplantae</taxon>
        <taxon>Chlorophyta</taxon>
        <taxon>core chlorophytes</taxon>
        <taxon>Chlorophyceae</taxon>
        <taxon>CS clade</taxon>
        <taxon>Sphaeropleales</taxon>
        <taxon>Scenedesmaceae</taxon>
        <taxon>Tetradesmus</taxon>
    </lineage>
</organism>
<feature type="compositionally biased region" description="Low complexity" evidence="2">
    <location>
        <begin position="109"/>
        <end position="125"/>
    </location>
</feature>